<evidence type="ECO:0000256" key="2">
    <source>
        <dbReference type="ARBA" id="ARBA00040972"/>
    </source>
</evidence>
<dbReference type="InterPro" id="IPR011009">
    <property type="entry name" value="Kinase-like_dom_sf"/>
</dbReference>
<evidence type="ECO:0000259" key="5">
    <source>
        <dbReference type="PROSITE" id="PS50011"/>
    </source>
</evidence>
<proteinExistence type="inferred from homology"/>
<comment type="similarity">
    <text evidence="1">Belongs to the protein kinase superfamily.</text>
</comment>
<evidence type="ECO:0000256" key="4">
    <source>
        <dbReference type="ARBA" id="ARBA00056114"/>
    </source>
</evidence>
<dbReference type="WBParaSite" id="Hba_18367">
    <property type="protein sequence ID" value="Hba_18367"/>
    <property type="gene ID" value="Hba_18367"/>
</dbReference>
<dbReference type="GO" id="GO:0004672">
    <property type="term" value="F:protein kinase activity"/>
    <property type="evidence" value="ECO:0007669"/>
    <property type="project" value="InterPro"/>
</dbReference>
<comment type="function">
    <text evidence="4">Regulates COPI-mediated retrograde protein traffic at the interface between the Golgi apparatus and the endoplasmic reticulum. Involved in the maintenance of the Golgi apparatus morphology.</text>
</comment>
<dbReference type="PANTHER" id="PTHR12984">
    <property type="entry name" value="SCY1-RELATED S/T PROTEIN KINASE-LIKE"/>
    <property type="match status" value="1"/>
</dbReference>
<feature type="domain" description="Protein kinase" evidence="5">
    <location>
        <begin position="1"/>
        <end position="379"/>
    </location>
</feature>
<protein>
    <recommendedName>
        <fullName evidence="2">N-terminal kinase-like protein</fullName>
    </recommendedName>
    <alternativeName>
        <fullName evidence="3">SCY1-like protein 1</fullName>
    </alternativeName>
</protein>
<sequence>MASVLSSFFTRDPKSLFAYDIPQNANNIVDGVSTATTFKKAEPDELVSIFWSGGQDSTLKIQAQKLKTMRHPNIITYLDSIEVDNMFYLVTEKCKPLSIYLNEMQFSGSQKEFVVSWGLFQVMSGIKFLHEAKLSHENIRHSIYVTTGGDWKIAGLNFVTEFSSARADLNQLAILLWEVFNGFKESITKPEPPGKIPHRLVYSVIAIKFHTTHIYNIFFRYRTTGGFFKNKFVDTLLFLEEFQLKEANEKQSFFMHLRENLDIFPDDLAKYKILPKLILTYEYGDAGPNILIPLFKLGRLLDEEEYQRKIVPCLVKLFGSPDRTTRVKLLERIDEFGPHLSAQVINDKIFTNIASGFLDTSPAVRESTVKAMVSLAEKLNFHNLNIELMKYLARLQGEEILFSYFISFKCGDEHGGIRTNTTICLGKISGFLDPSKRQAILLSAFTRGMKVRDQTFKAIKGFLEKMEKASENPELIPELESQVKAGGRSLLSSDKKRRLRHRHLMGKLSMMLTTGEISAMNRLKLVNMFNFSLLYYIYTTIQDYLTLSDGDEWSVAMKSKGDNDDWSGTWENSSELRKKKTPMAVSTSVGMKKLATGGLKLSSLKQKPETASVNSGWDDFGIEDDIKGFTSGEGWDSEGWDAVNPIPATQTVTKSISSPATKNKDTRRTELAARVAARKKELATKKVFGIFVRLSEMKPGNFIFSVILLPVILARFYCGLEPLTNNIMEITIKLNCNATIGECYSVFSQSMFFSTKNLAEQHQNCCIEHGFCYLRRIQLEKCDNQYCVCAAEAAGTDELCRAHASNFCNLVKTFGHTIYPVFTIENGK</sequence>
<dbReference type="AlphaFoldDB" id="A0A1I7XM28"/>
<accession>A0A1I7XM28</accession>
<dbReference type="PROSITE" id="PS50011">
    <property type="entry name" value="PROTEIN_KINASE_DOM"/>
    <property type="match status" value="1"/>
</dbReference>
<dbReference type="InterPro" id="IPR051177">
    <property type="entry name" value="CIK-Related_Protein"/>
</dbReference>
<evidence type="ECO:0000313" key="7">
    <source>
        <dbReference type="WBParaSite" id="Hba_18367"/>
    </source>
</evidence>
<keyword evidence="6" id="KW-1185">Reference proteome</keyword>
<dbReference type="SUPFAM" id="SSF48371">
    <property type="entry name" value="ARM repeat"/>
    <property type="match status" value="1"/>
</dbReference>
<dbReference type="InterPro" id="IPR000719">
    <property type="entry name" value="Prot_kinase_dom"/>
</dbReference>
<dbReference type="InterPro" id="IPR016024">
    <property type="entry name" value="ARM-type_fold"/>
</dbReference>
<evidence type="ECO:0000313" key="6">
    <source>
        <dbReference type="Proteomes" id="UP000095283"/>
    </source>
</evidence>
<dbReference type="Proteomes" id="UP000095283">
    <property type="component" value="Unplaced"/>
</dbReference>
<reference evidence="7" key="1">
    <citation type="submission" date="2016-11" db="UniProtKB">
        <authorList>
            <consortium name="WormBaseParasite"/>
        </authorList>
    </citation>
    <scope>IDENTIFICATION</scope>
</reference>
<organism evidence="6 7">
    <name type="scientific">Heterorhabditis bacteriophora</name>
    <name type="common">Entomopathogenic nematode worm</name>
    <dbReference type="NCBI Taxonomy" id="37862"/>
    <lineage>
        <taxon>Eukaryota</taxon>
        <taxon>Metazoa</taxon>
        <taxon>Ecdysozoa</taxon>
        <taxon>Nematoda</taxon>
        <taxon>Chromadorea</taxon>
        <taxon>Rhabditida</taxon>
        <taxon>Rhabditina</taxon>
        <taxon>Rhabditomorpha</taxon>
        <taxon>Strongyloidea</taxon>
        <taxon>Heterorhabditidae</taxon>
        <taxon>Heterorhabditis</taxon>
    </lineage>
</organism>
<dbReference type="Gene3D" id="3.30.200.20">
    <property type="entry name" value="Phosphorylase Kinase, domain 1"/>
    <property type="match status" value="1"/>
</dbReference>
<dbReference type="InterPro" id="IPR011989">
    <property type="entry name" value="ARM-like"/>
</dbReference>
<name>A0A1I7XM28_HETBA</name>
<dbReference type="SUPFAM" id="SSF56112">
    <property type="entry name" value="Protein kinase-like (PK-like)"/>
    <property type="match status" value="1"/>
</dbReference>
<dbReference type="GO" id="GO:0005524">
    <property type="term" value="F:ATP binding"/>
    <property type="evidence" value="ECO:0007669"/>
    <property type="project" value="InterPro"/>
</dbReference>
<dbReference type="Gene3D" id="1.25.10.10">
    <property type="entry name" value="Leucine-rich Repeat Variant"/>
    <property type="match status" value="1"/>
</dbReference>
<dbReference type="Gene3D" id="1.10.510.10">
    <property type="entry name" value="Transferase(Phosphotransferase) domain 1"/>
    <property type="match status" value="1"/>
</dbReference>
<evidence type="ECO:0000256" key="1">
    <source>
        <dbReference type="ARBA" id="ARBA00038349"/>
    </source>
</evidence>
<evidence type="ECO:0000256" key="3">
    <source>
        <dbReference type="ARBA" id="ARBA00042347"/>
    </source>
</evidence>
<dbReference type="PANTHER" id="PTHR12984:SF3">
    <property type="entry name" value="N-TERMINAL KINASE-LIKE PROTEIN"/>
    <property type="match status" value="1"/>
</dbReference>